<sequence length="303" mass="32606">MDSISHLIRLARLRGGIDKRCLLAGNSTLDNPVRPAGEAPFHLLLEGECTLELADRSIDLRPGDVVLLPRGTAHRVHTRGVGRPGPVVEEAGVAFLTARSQGAESEIDLFCGHYAFGPGAGGLLFETLPDPLHVSFGAESSEPVRMLSALMRSEAQNDGPGTEAIVISLCDALLAMVLRSTSNRRLAGDALWTAVDDERLRTAIDAVLRDPGHDWTIADFARLASMSRATFIRHFTRGTGMTVGDFLTRIRMMTAAELLTGTDRPVGAVAAEVGYRSESAFGRAFRTATATTPARFRRNATRS</sequence>
<keyword evidence="6" id="KW-1185">Reference proteome</keyword>
<name>A0A8J3TSZ3_9ACTN</name>
<dbReference type="InterPro" id="IPR018062">
    <property type="entry name" value="HTH_AraC-typ_CS"/>
</dbReference>
<evidence type="ECO:0000259" key="4">
    <source>
        <dbReference type="PROSITE" id="PS01124"/>
    </source>
</evidence>
<organism evidence="5 6">
    <name type="scientific">Planotetraspora mira</name>
    <dbReference type="NCBI Taxonomy" id="58121"/>
    <lineage>
        <taxon>Bacteria</taxon>
        <taxon>Bacillati</taxon>
        <taxon>Actinomycetota</taxon>
        <taxon>Actinomycetes</taxon>
        <taxon>Streptosporangiales</taxon>
        <taxon>Streptosporangiaceae</taxon>
        <taxon>Planotetraspora</taxon>
    </lineage>
</organism>
<dbReference type="RefSeq" id="WP_203953936.1">
    <property type="nucleotide sequence ID" value="NZ_BOOO01000017.1"/>
</dbReference>
<dbReference type="InterPro" id="IPR032783">
    <property type="entry name" value="AraC_lig"/>
</dbReference>
<dbReference type="Proteomes" id="UP000650628">
    <property type="component" value="Unassembled WGS sequence"/>
</dbReference>
<comment type="caution">
    <text evidence="5">The sequence shown here is derived from an EMBL/GenBank/DDBJ whole genome shotgun (WGS) entry which is preliminary data.</text>
</comment>
<dbReference type="Pfam" id="PF12833">
    <property type="entry name" value="HTH_18"/>
    <property type="match status" value="1"/>
</dbReference>
<evidence type="ECO:0000256" key="2">
    <source>
        <dbReference type="ARBA" id="ARBA00023125"/>
    </source>
</evidence>
<evidence type="ECO:0000313" key="6">
    <source>
        <dbReference type="Proteomes" id="UP000650628"/>
    </source>
</evidence>
<dbReference type="PROSITE" id="PS00041">
    <property type="entry name" value="HTH_ARAC_FAMILY_1"/>
    <property type="match status" value="1"/>
</dbReference>
<keyword evidence="1" id="KW-0805">Transcription regulation</keyword>
<evidence type="ECO:0000256" key="1">
    <source>
        <dbReference type="ARBA" id="ARBA00023015"/>
    </source>
</evidence>
<dbReference type="InterPro" id="IPR011051">
    <property type="entry name" value="RmlC_Cupin_sf"/>
</dbReference>
<keyword evidence="2" id="KW-0238">DNA-binding</keyword>
<gene>
    <name evidence="5" type="ORF">Pmi06nite_33960</name>
</gene>
<dbReference type="PROSITE" id="PS01124">
    <property type="entry name" value="HTH_ARAC_FAMILY_2"/>
    <property type="match status" value="1"/>
</dbReference>
<protein>
    <submittedName>
        <fullName evidence="5">Transcriptional regulator</fullName>
    </submittedName>
</protein>
<proteinExistence type="predicted"/>
<dbReference type="Pfam" id="PF12852">
    <property type="entry name" value="Cupin_6"/>
    <property type="match status" value="1"/>
</dbReference>
<dbReference type="InterPro" id="IPR014710">
    <property type="entry name" value="RmlC-like_jellyroll"/>
</dbReference>
<dbReference type="GO" id="GO:0003700">
    <property type="term" value="F:DNA-binding transcription factor activity"/>
    <property type="evidence" value="ECO:0007669"/>
    <property type="project" value="InterPro"/>
</dbReference>
<dbReference type="GO" id="GO:0043565">
    <property type="term" value="F:sequence-specific DNA binding"/>
    <property type="evidence" value="ECO:0007669"/>
    <property type="project" value="InterPro"/>
</dbReference>
<dbReference type="InterPro" id="IPR050204">
    <property type="entry name" value="AraC_XylS_family_regulators"/>
</dbReference>
<dbReference type="SMART" id="SM00342">
    <property type="entry name" value="HTH_ARAC"/>
    <property type="match status" value="1"/>
</dbReference>
<dbReference type="Gene3D" id="1.10.10.60">
    <property type="entry name" value="Homeodomain-like"/>
    <property type="match status" value="2"/>
</dbReference>
<dbReference type="PANTHER" id="PTHR46796:SF7">
    <property type="entry name" value="ARAC FAMILY TRANSCRIPTIONAL REGULATOR"/>
    <property type="match status" value="1"/>
</dbReference>
<dbReference type="SUPFAM" id="SSF51182">
    <property type="entry name" value="RmlC-like cupins"/>
    <property type="match status" value="1"/>
</dbReference>
<accession>A0A8J3TSZ3</accession>
<keyword evidence="3" id="KW-0804">Transcription</keyword>
<dbReference type="SUPFAM" id="SSF46689">
    <property type="entry name" value="Homeodomain-like"/>
    <property type="match status" value="2"/>
</dbReference>
<feature type="domain" description="HTH araC/xylS-type" evidence="4">
    <location>
        <begin position="198"/>
        <end position="299"/>
    </location>
</feature>
<dbReference type="Gene3D" id="2.60.120.10">
    <property type="entry name" value="Jelly Rolls"/>
    <property type="match status" value="1"/>
</dbReference>
<dbReference type="InterPro" id="IPR018060">
    <property type="entry name" value="HTH_AraC"/>
</dbReference>
<dbReference type="AlphaFoldDB" id="A0A8J3TSZ3"/>
<dbReference type="InterPro" id="IPR009057">
    <property type="entry name" value="Homeodomain-like_sf"/>
</dbReference>
<evidence type="ECO:0000256" key="3">
    <source>
        <dbReference type="ARBA" id="ARBA00023163"/>
    </source>
</evidence>
<evidence type="ECO:0000313" key="5">
    <source>
        <dbReference type="EMBL" id="GII29954.1"/>
    </source>
</evidence>
<dbReference type="EMBL" id="BOOO01000017">
    <property type="protein sequence ID" value="GII29954.1"/>
    <property type="molecule type" value="Genomic_DNA"/>
</dbReference>
<dbReference type="PANTHER" id="PTHR46796">
    <property type="entry name" value="HTH-TYPE TRANSCRIPTIONAL ACTIVATOR RHAS-RELATED"/>
    <property type="match status" value="1"/>
</dbReference>
<reference evidence="5 6" key="1">
    <citation type="submission" date="2021-01" db="EMBL/GenBank/DDBJ databases">
        <title>Whole genome shotgun sequence of Planotetraspora mira NBRC 15435.</title>
        <authorList>
            <person name="Komaki H."/>
            <person name="Tamura T."/>
        </authorList>
    </citation>
    <scope>NUCLEOTIDE SEQUENCE [LARGE SCALE GENOMIC DNA]</scope>
    <source>
        <strain evidence="5 6">NBRC 15435</strain>
    </source>
</reference>